<evidence type="ECO:0000313" key="2">
    <source>
        <dbReference type="Proteomes" id="UP001177295"/>
    </source>
</evidence>
<keyword evidence="1" id="KW-0067">ATP-binding</keyword>
<accession>A0ABY8WWX6</accession>
<protein>
    <submittedName>
        <fullName evidence="1">ATP-binding protein</fullName>
    </submittedName>
</protein>
<dbReference type="Proteomes" id="UP001177295">
    <property type="component" value="Chromosome"/>
</dbReference>
<dbReference type="EMBL" id="CP124550">
    <property type="protein sequence ID" value="WIO46051.1"/>
    <property type="molecule type" value="Genomic_DNA"/>
</dbReference>
<reference evidence="1 2" key="1">
    <citation type="journal article" date="2023" name="Cell">
        <title>Genetic manipulation of Patescibacteria provides mechanistic insights into microbial dark matter and the epibiotic lifestyle.</title>
        <authorList>
            <person name="Wang Y."/>
            <person name="Gallagher L.A."/>
            <person name="Andrade P.A."/>
            <person name="Liu A."/>
            <person name="Humphreys I.R."/>
            <person name="Turkarslan S."/>
            <person name="Cutler K.J."/>
            <person name="Arrieta-Ortiz M.L."/>
            <person name="Li Y."/>
            <person name="Radey M.C."/>
            <person name="McLean J.S."/>
            <person name="Cong Q."/>
            <person name="Baker D."/>
            <person name="Baliga N.S."/>
            <person name="Peterson S.B."/>
            <person name="Mougous J.D."/>
        </authorList>
    </citation>
    <scope>NUCLEOTIDE SEQUENCE [LARGE SCALE GENOMIC DNA]</scope>
    <source>
        <strain evidence="1 2">ML1</strain>
    </source>
</reference>
<evidence type="ECO:0000313" key="1">
    <source>
        <dbReference type="EMBL" id="WIO46051.1"/>
    </source>
</evidence>
<dbReference type="RefSeq" id="WP_376754405.1">
    <property type="nucleotide sequence ID" value="NZ_CP124550.1"/>
</dbReference>
<dbReference type="SUPFAM" id="SSF52540">
    <property type="entry name" value="P-loop containing nucleoside triphosphate hydrolases"/>
    <property type="match status" value="1"/>
</dbReference>
<keyword evidence="2" id="KW-1185">Reference proteome</keyword>
<gene>
    <name evidence="1" type="ORF">SEML1_0426</name>
</gene>
<dbReference type="GO" id="GO:0005524">
    <property type="term" value="F:ATP binding"/>
    <property type="evidence" value="ECO:0007669"/>
    <property type="project" value="UniProtKB-KW"/>
</dbReference>
<proteinExistence type="predicted"/>
<keyword evidence="1" id="KW-0547">Nucleotide-binding</keyword>
<name>A0ABY8WWX6_9BACT</name>
<dbReference type="Gene3D" id="3.40.50.300">
    <property type="entry name" value="P-loop containing nucleotide triphosphate hydrolases"/>
    <property type="match status" value="1"/>
</dbReference>
<sequence length="186" mass="21234">MKPVHLSRPHAIMMVGLPGSGKTFFAQQFAETFNAPFINAAYVEERGRDEEASSELNAMFLGEIARTNQTFIYEGDSLSRTHRTDFARWARMHNYQPLFVWVQVDESTCRRRVLKAQTMTAEQFDSAVKRFSEPHVHEKPIVISGKHTYATQARTVLSRLGSENRSAARPSVQPAERVVQRPIRVQ</sequence>
<dbReference type="Pfam" id="PF13671">
    <property type="entry name" value="AAA_33"/>
    <property type="match status" value="1"/>
</dbReference>
<organism evidence="1 2">
    <name type="scientific">Candidatus Southlakia epibionticum</name>
    <dbReference type="NCBI Taxonomy" id="3043284"/>
    <lineage>
        <taxon>Bacteria</taxon>
        <taxon>Candidatus Saccharimonadota</taxon>
        <taxon>Candidatus Saccharimonadia</taxon>
        <taxon>Candidatus Saccharimonadales</taxon>
        <taxon>Candidatus Saccharimonadaceae</taxon>
        <taxon>Candidatus Southlakia</taxon>
    </lineage>
</organism>
<dbReference type="InterPro" id="IPR027417">
    <property type="entry name" value="P-loop_NTPase"/>
</dbReference>